<name>A0AA41UI98_9BACT</name>
<dbReference type="Proteomes" id="UP001165427">
    <property type="component" value="Unassembled WGS sequence"/>
</dbReference>
<gene>
    <name evidence="6" type="primary">tolB</name>
    <name evidence="6" type="ORF">MRX98_08120</name>
</gene>
<accession>A0AA41UI98</accession>
<evidence type="ECO:0000256" key="2">
    <source>
        <dbReference type="ARBA" id="ARBA00009820"/>
    </source>
</evidence>
<organism evidence="6 7">
    <name type="scientific">Desulfatitalea alkaliphila</name>
    <dbReference type="NCBI Taxonomy" id="2929485"/>
    <lineage>
        <taxon>Bacteria</taxon>
        <taxon>Pseudomonadati</taxon>
        <taxon>Thermodesulfobacteriota</taxon>
        <taxon>Desulfobacteria</taxon>
        <taxon>Desulfobacterales</taxon>
        <taxon>Desulfosarcinaceae</taxon>
        <taxon>Desulfatitalea</taxon>
    </lineage>
</organism>
<proteinExistence type="inferred from homology"/>
<comment type="caution">
    <text evidence="6">The sequence shown here is derived from an EMBL/GenBank/DDBJ whole genome shotgun (WGS) entry which is preliminary data.</text>
</comment>
<evidence type="ECO:0000256" key="4">
    <source>
        <dbReference type="ARBA" id="ARBA00022764"/>
    </source>
</evidence>
<dbReference type="SUPFAM" id="SSF52964">
    <property type="entry name" value="TolB, N-terminal domain"/>
    <property type="match status" value="1"/>
</dbReference>
<dbReference type="Pfam" id="PF07676">
    <property type="entry name" value="PD40"/>
    <property type="match status" value="4"/>
</dbReference>
<keyword evidence="7" id="KW-1185">Reference proteome</keyword>
<sequence>MNNRYLPLLALIGLLLWPGIVRADIQYIDLTNPFLRKIPIAVPVFKALTPNGNEQELAAPISDQVVEMLNFTGYFKSLDRIGFLYDPRSGGITRTELNFGNWTTVGAELLVTGGVSVLGETLELELRLFDTFKAEMMVGKRYRGVIGDQRKMVRRFCSEVIQVLTGHPGVFDSRIAFVSTVAGNKEIFACDFDGTNVRQITRNSSISNFPHWSSDGRYLAYTSFKEGPSRIVIRNLQNDAETTLNYKGVQIKPSWVPHRFEMAATLSFTGDQEIYLLTGDGKMIKRVTNHAGINVEPTWSPDGKMMAFVSNRAGTPQIFVLEIESQRMHRLTYQGRYNTQPSWSPKGDRIAYSSMDDGRFNINVIDIDGNDPIRLTHNQGDNEAPSWSPDGSLIVFSSTRTGRSQLHVMTAFGTDQRRLLVMDGEQSHPNWSPNIPQ</sequence>
<dbReference type="Gene3D" id="3.40.50.10070">
    <property type="entry name" value="TolB, N-terminal domain"/>
    <property type="match status" value="1"/>
</dbReference>
<dbReference type="InterPro" id="IPR011659">
    <property type="entry name" value="WD40"/>
</dbReference>
<dbReference type="EMBL" id="JALJRB010000007">
    <property type="protein sequence ID" value="MCJ8500535.1"/>
    <property type="molecule type" value="Genomic_DNA"/>
</dbReference>
<dbReference type="GO" id="GO:0042597">
    <property type="term" value="C:periplasmic space"/>
    <property type="evidence" value="ECO:0007669"/>
    <property type="project" value="UniProtKB-SubCell"/>
</dbReference>
<reference evidence="6" key="1">
    <citation type="submission" date="2022-04" db="EMBL/GenBank/DDBJ databases">
        <title>Desulfatitalea alkaliphila sp. nov., a novel anaerobic sulfate-reducing bacterium isolated from terrestrial mud volcano, Taman Peninsula, Russia.</title>
        <authorList>
            <person name="Khomyakova M.A."/>
            <person name="Merkel A.Y."/>
            <person name="Slobodkin A.I."/>
        </authorList>
    </citation>
    <scope>NUCLEOTIDE SEQUENCE</scope>
    <source>
        <strain evidence="6">M08but</strain>
    </source>
</reference>
<dbReference type="RefSeq" id="WP_246905208.1">
    <property type="nucleotide sequence ID" value="NZ_JALJRB010000007.1"/>
</dbReference>
<dbReference type="NCBIfam" id="TIGR02800">
    <property type="entry name" value="propeller_TolB"/>
    <property type="match status" value="1"/>
</dbReference>
<protein>
    <submittedName>
        <fullName evidence="6">Tol-Pal system beta propeller repeat protein TolB</fullName>
    </submittedName>
</protein>
<dbReference type="InterPro" id="IPR011042">
    <property type="entry name" value="6-blade_b-propeller_TolB-like"/>
</dbReference>
<feature type="domain" description="TolB N-terminal" evidence="5">
    <location>
        <begin position="27"/>
        <end position="136"/>
    </location>
</feature>
<keyword evidence="4" id="KW-0574">Periplasm</keyword>
<evidence type="ECO:0000256" key="1">
    <source>
        <dbReference type="ARBA" id="ARBA00004418"/>
    </source>
</evidence>
<evidence type="ECO:0000259" key="5">
    <source>
        <dbReference type="Pfam" id="PF04052"/>
    </source>
</evidence>
<dbReference type="PANTHER" id="PTHR36842">
    <property type="entry name" value="PROTEIN TOLB HOMOLOG"/>
    <property type="match status" value="1"/>
</dbReference>
<dbReference type="PANTHER" id="PTHR36842:SF1">
    <property type="entry name" value="PROTEIN TOLB"/>
    <property type="match status" value="1"/>
</dbReference>
<dbReference type="Pfam" id="PF04052">
    <property type="entry name" value="TolB_N"/>
    <property type="match status" value="1"/>
</dbReference>
<evidence type="ECO:0000313" key="7">
    <source>
        <dbReference type="Proteomes" id="UP001165427"/>
    </source>
</evidence>
<dbReference type="InterPro" id="IPR014167">
    <property type="entry name" value="Tol-Pal_TolB"/>
</dbReference>
<evidence type="ECO:0000256" key="3">
    <source>
        <dbReference type="ARBA" id="ARBA00022729"/>
    </source>
</evidence>
<dbReference type="InterPro" id="IPR007195">
    <property type="entry name" value="TolB_N"/>
</dbReference>
<keyword evidence="3" id="KW-0732">Signal</keyword>
<dbReference type="AlphaFoldDB" id="A0AA41UI98"/>
<comment type="similarity">
    <text evidence="2">Belongs to the TolB family.</text>
</comment>
<dbReference type="Gene3D" id="2.120.10.30">
    <property type="entry name" value="TolB, C-terminal domain"/>
    <property type="match status" value="2"/>
</dbReference>
<dbReference type="HAMAP" id="MF_00671">
    <property type="entry name" value="TolB"/>
    <property type="match status" value="1"/>
</dbReference>
<evidence type="ECO:0000313" key="6">
    <source>
        <dbReference type="EMBL" id="MCJ8500535.1"/>
    </source>
</evidence>
<dbReference type="SUPFAM" id="SSF69304">
    <property type="entry name" value="Tricorn protease N-terminal domain"/>
    <property type="match status" value="1"/>
</dbReference>
<dbReference type="GO" id="GO:0017038">
    <property type="term" value="P:protein import"/>
    <property type="evidence" value="ECO:0007669"/>
    <property type="project" value="InterPro"/>
</dbReference>
<comment type="subcellular location">
    <subcellularLocation>
        <location evidence="1">Periplasm</location>
    </subcellularLocation>
</comment>